<proteinExistence type="predicted"/>
<evidence type="ECO:0000256" key="2">
    <source>
        <dbReference type="SAM" id="Phobius"/>
    </source>
</evidence>
<feature type="region of interest" description="Disordered" evidence="1">
    <location>
        <begin position="196"/>
        <end position="221"/>
    </location>
</feature>
<evidence type="ECO:0000256" key="1">
    <source>
        <dbReference type="SAM" id="MobiDB-lite"/>
    </source>
</evidence>
<organism evidence="4">
    <name type="scientific">Phaeodactylum tricornutum</name>
    <name type="common">Diatom</name>
    <dbReference type="NCBI Taxonomy" id="2850"/>
    <lineage>
        <taxon>Eukaryota</taxon>
        <taxon>Sar</taxon>
        <taxon>Stramenopiles</taxon>
        <taxon>Ochrophyta</taxon>
        <taxon>Bacillariophyta</taxon>
        <taxon>Bacillariophyceae</taxon>
        <taxon>Bacillariophycidae</taxon>
        <taxon>Naviculales</taxon>
        <taxon>Phaeodactylaceae</taxon>
        <taxon>Phaeodactylum</taxon>
    </lineage>
</organism>
<evidence type="ECO:0000313" key="4">
    <source>
        <dbReference type="EMBL" id="CAG9279614.1"/>
    </source>
</evidence>
<dbReference type="EMBL" id="OU594953">
    <property type="protein sequence ID" value="CAG9279614.1"/>
    <property type="molecule type" value="Genomic_DNA"/>
</dbReference>
<evidence type="ECO:0000256" key="3">
    <source>
        <dbReference type="SAM" id="SignalP"/>
    </source>
</evidence>
<feature type="chain" id="PRO_5035463876" evidence="3">
    <location>
        <begin position="20"/>
        <end position="347"/>
    </location>
</feature>
<sequence>MHRCLSQLIGFLTVFQADSFVTQSQPIGLMTTAFRPDHPLTVTVRLFGGKTEEEKESGEKTHSSKGILDFIFNPYETKIPKELEKEIYQAEGNTVAAQDRTKRVGLYAVVAFSGILLAFFNGFITELRNGPTPDGIPFALDDAGFAWVESNLLTRFLFMNKVGGGVCLVGGAAFGLLAEAEFDTRRTNAEKIWEEMQRRREGKTKKVAPRKKKRRSGKESKRLGAIAEVAFQEREGSAAVEVSAVPKAKKSTDGDIDEQQPRGNTEVSGVASEEDIGVFGALKGFYEKADKMAASQALLLNKQLEEKGLLEKITDESGLKVIGKDEAAKLKSAKTEGDASNKKDGKS</sequence>
<keyword evidence="2" id="KW-0472">Membrane</keyword>
<feature type="signal peptide" evidence="3">
    <location>
        <begin position="1"/>
        <end position="19"/>
    </location>
</feature>
<keyword evidence="3" id="KW-0732">Signal</keyword>
<gene>
    <name evidence="4" type="ORF">PTTT1_LOCUS10642</name>
</gene>
<keyword evidence="2" id="KW-0812">Transmembrane</keyword>
<name>A0A8J9S170_PHATR</name>
<dbReference type="Proteomes" id="UP000836788">
    <property type="component" value="Chromosome 12"/>
</dbReference>
<reference evidence="4" key="1">
    <citation type="submission" date="2022-02" db="EMBL/GenBank/DDBJ databases">
        <authorList>
            <person name="Giguere J D."/>
        </authorList>
    </citation>
    <scope>NUCLEOTIDE SEQUENCE</scope>
    <source>
        <strain evidence="4">CCAP 1055/1</strain>
    </source>
</reference>
<feature type="compositionally biased region" description="Basic residues" evidence="1">
    <location>
        <begin position="200"/>
        <end position="216"/>
    </location>
</feature>
<accession>A0A8J9S170</accession>
<keyword evidence="2" id="KW-1133">Transmembrane helix</keyword>
<protein>
    <submittedName>
        <fullName evidence="4">Uncharacterized protein</fullName>
    </submittedName>
</protein>
<dbReference type="AlphaFoldDB" id="A0A8J9S170"/>
<feature type="region of interest" description="Disordered" evidence="1">
    <location>
        <begin position="242"/>
        <end position="269"/>
    </location>
</feature>
<feature type="transmembrane region" description="Helical" evidence="2">
    <location>
        <begin position="104"/>
        <end position="124"/>
    </location>
</feature>